<evidence type="ECO:0000313" key="3">
    <source>
        <dbReference type="Proteomes" id="UP000321479"/>
    </source>
</evidence>
<dbReference type="Proteomes" id="UP000321479">
    <property type="component" value="Chromosome"/>
</dbReference>
<accession>A0A5B8UX86</accession>
<reference evidence="2 3" key="1">
    <citation type="journal article" date="2017" name="Curr. Microbiol.">
        <title>Mucilaginibacter ginsenosidivorans sp. nov., Isolated from Soil of Ginseng Field.</title>
        <authorList>
            <person name="Kim M.M."/>
            <person name="Siddiqi M.Z."/>
            <person name="Im W.T."/>
        </authorList>
    </citation>
    <scope>NUCLEOTIDE SEQUENCE [LARGE SCALE GENOMIC DNA]</scope>
    <source>
        <strain evidence="2 3">Gsoil 3017</strain>
    </source>
</reference>
<dbReference type="InterPro" id="IPR038186">
    <property type="entry name" value="CHAD_dom_sf"/>
</dbReference>
<name>A0A5B8UX86_9SPHI</name>
<sequence>MKRKAGKAYFNELWYQMKSDLRDFIKTGDQEKLHHFRVQVKKLRAFLLLVDHTLPNSKLLKAFKPIRQIFKDGGKIREAYLNLQLSSKYGLKNDDFILQQVNDMDKDIKAFMDNSKQYLKTVRAVHAGIEDGLKAVEDEHISEFYKSQLEQITVTLNKLEFNEGLHECRKRIKTLLYNRKIAAEALQSSLRIDNDYLDKLQEGIGQWHDGLLAIALFSAAGINAKTVVAKIKRQNTRQRKSISNLAADFWKKATFAGQTIDNGQEARVWV</sequence>
<dbReference type="AlphaFoldDB" id="A0A5B8UX86"/>
<evidence type="ECO:0000259" key="1">
    <source>
        <dbReference type="SMART" id="SM00880"/>
    </source>
</evidence>
<feature type="domain" description="CHAD" evidence="1">
    <location>
        <begin position="9"/>
        <end position="245"/>
    </location>
</feature>
<dbReference type="EMBL" id="CP042436">
    <property type="protein sequence ID" value="QEC63603.1"/>
    <property type="molecule type" value="Genomic_DNA"/>
</dbReference>
<dbReference type="KEGG" id="mgin:FRZ54_13795"/>
<dbReference type="RefSeq" id="WP_147032178.1">
    <property type="nucleotide sequence ID" value="NZ_CP042436.1"/>
</dbReference>
<keyword evidence="3" id="KW-1185">Reference proteome</keyword>
<evidence type="ECO:0000313" key="2">
    <source>
        <dbReference type="EMBL" id="QEC63603.1"/>
    </source>
</evidence>
<organism evidence="2 3">
    <name type="scientific">Mucilaginibacter ginsenosidivorans</name>
    <dbReference type="NCBI Taxonomy" id="398053"/>
    <lineage>
        <taxon>Bacteria</taxon>
        <taxon>Pseudomonadati</taxon>
        <taxon>Bacteroidota</taxon>
        <taxon>Sphingobacteriia</taxon>
        <taxon>Sphingobacteriales</taxon>
        <taxon>Sphingobacteriaceae</taxon>
        <taxon>Mucilaginibacter</taxon>
    </lineage>
</organism>
<gene>
    <name evidence="2" type="ORF">FRZ54_13795</name>
</gene>
<dbReference type="Gene3D" id="1.40.20.10">
    <property type="entry name" value="CHAD domain"/>
    <property type="match status" value="1"/>
</dbReference>
<dbReference type="SMART" id="SM00880">
    <property type="entry name" value="CHAD"/>
    <property type="match status" value="1"/>
</dbReference>
<dbReference type="OrthoDB" id="773317at2"/>
<protein>
    <submittedName>
        <fullName evidence="2">CHAD domain-containing protein</fullName>
    </submittedName>
</protein>
<dbReference type="Pfam" id="PF05235">
    <property type="entry name" value="CHAD"/>
    <property type="match status" value="1"/>
</dbReference>
<dbReference type="InterPro" id="IPR007899">
    <property type="entry name" value="CHAD_dom"/>
</dbReference>
<proteinExistence type="predicted"/>